<proteinExistence type="inferred from homology"/>
<evidence type="ECO:0000256" key="6">
    <source>
        <dbReference type="ARBA" id="ARBA00022989"/>
    </source>
</evidence>
<evidence type="ECO:0000256" key="7">
    <source>
        <dbReference type="ARBA" id="ARBA00023098"/>
    </source>
</evidence>
<feature type="transmembrane region" description="Helical" evidence="9">
    <location>
        <begin position="35"/>
        <end position="52"/>
    </location>
</feature>
<sequence>MAAMYGASDASGRYTGFASAPFCLRDFRREELLKFGPRVGAACAICLAGIYVNNLSQAWLQQNMATYYQKGWKPVPPMSGTVKLWDVSFHFLPYVKLTFLPDIFAGVCQVTAVIRFLVVPGPMSLRWIVLSRYLIIWGLLWFCRAVTIVSTPLPNPDHTCVPRITFPDNVFLEAWANLPIVPWYNEMTCQDVLFSGHTVCMTLPMLTMFKYVRLAPWFPSSSSNRWWSTSTAVNICGTFVLCFGYFFIVATHFHYTVDVIMGAVLSLLVFNYYHYAAKVATLSRRPSRLCIIPFLRWFEKHSKDLHHWRQRASPGLLQVEAEEEF</sequence>
<evidence type="ECO:0000256" key="3">
    <source>
        <dbReference type="ARBA" id="ARBA00022679"/>
    </source>
</evidence>
<dbReference type="Proteomes" id="UP001178507">
    <property type="component" value="Unassembled WGS sequence"/>
</dbReference>
<dbReference type="AlphaFoldDB" id="A0AA36HM39"/>
<keyword evidence="5" id="KW-0746">Sphingolipid metabolism</keyword>
<dbReference type="GO" id="GO:0000139">
    <property type="term" value="C:Golgi membrane"/>
    <property type="evidence" value="ECO:0007669"/>
    <property type="project" value="TreeGrafter"/>
</dbReference>
<evidence type="ECO:0000256" key="4">
    <source>
        <dbReference type="ARBA" id="ARBA00022692"/>
    </source>
</evidence>
<dbReference type="Pfam" id="PF14360">
    <property type="entry name" value="PAP2_C"/>
    <property type="match status" value="1"/>
</dbReference>
<dbReference type="GO" id="GO:0033188">
    <property type="term" value="F:sphingomyelin synthase activity"/>
    <property type="evidence" value="ECO:0007669"/>
    <property type="project" value="TreeGrafter"/>
</dbReference>
<evidence type="ECO:0000256" key="5">
    <source>
        <dbReference type="ARBA" id="ARBA00022919"/>
    </source>
</evidence>
<feature type="transmembrane region" description="Helical" evidence="9">
    <location>
        <begin position="130"/>
        <end position="149"/>
    </location>
</feature>
<dbReference type="GO" id="GO:0046513">
    <property type="term" value="P:ceramide biosynthetic process"/>
    <property type="evidence" value="ECO:0007669"/>
    <property type="project" value="TreeGrafter"/>
</dbReference>
<keyword evidence="8 9" id="KW-0472">Membrane</keyword>
<name>A0AA36HM39_9DINO</name>
<evidence type="ECO:0000256" key="1">
    <source>
        <dbReference type="ARBA" id="ARBA00004141"/>
    </source>
</evidence>
<accession>A0AA36HM39</accession>
<evidence type="ECO:0000313" key="11">
    <source>
        <dbReference type="EMBL" id="CAJ1371674.1"/>
    </source>
</evidence>
<protein>
    <recommendedName>
        <fullName evidence="10">Sphingomyelin synthase-like domain-containing protein</fullName>
    </recommendedName>
</protein>
<keyword evidence="7" id="KW-0443">Lipid metabolism</keyword>
<dbReference type="GO" id="GO:0005886">
    <property type="term" value="C:plasma membrane"/>
    <property type="evidence" value="ECO:0007669"/>
    <property type="project" value="TreeGrafter"/>
</dbReference>
<evidence type="ECO:0000313" key="12">
    <source>
        <dbReference type="Proteomes" id="UP001178507"/>
    </source>
</evidence>
<feature type="transmembrane region" description="Helical" evidence="9">
    <location>
        <begin position="259"/>
        <end position="276"/>
    </location>
</feature>
<keyword evidence="6 9" id="KW-1133">Transmembrane helix</keyword>
<gene>
    <name evidence="11" type="ORF">EVOR1521_LOCUS1944</name>
</gene>
<dbReference type="EMBL" id="CAUJNA010000092">
    <property type="protein sequence ID" value="CAJ1371674.1"/>
    <property type="molecule type" value="Genomic_DNA"/>
</dbReference>
<dbReference type="GO" id="GO:0047493">
    <property type="term" value="F:ceramide cholinephosphotransferase activity"/>
    <property type="evidence" value="ECO:0007669"/>
    <property type="project" value="TreeGrafter"/>
</dbReference>
<organism evidence="11 12">
    <name type="scientific">Effrenium voratum</name>
    <dbReference type="NCBI Taxonomy" id="2562239"/>
    <lineage>
        <taxon>Eukaryota</taxon>
        <taxon>Sar</taxon>
        <taxon>Alveolata</taxon>
        <taxon>Dinophyceae</taxon>
        <taxon>Suessiales</taxon>
        <taxon>Symbiodiniaceae</taxon>
        <taxon>Effrenium</taxon>
    </lineage>
</organism>
<feature type="transmembrane region" description="Helical" evidence="9">
    <location>
        <begin position="192"/>
        <end position="212"/>
    </location>
</feature>
<evidence type="ECO:0000256" key="8">
    <source>
        <dbReference type="ARBA" id="ARBA00023136"/>
    </source>
</evidence>
<dbReference type="InterPro" id="IPR025749">
    <property type="entry name" value="Sphingomyelin_synth-like_dom"/>
</dbReference>
<comment type="similarity">
    <text evidence="2">Belongs to the sphingomyelin synthase family.</text>
</comment>
<evidence type="ECO:0000259" key="10">
    <source>
        <dbReference type="Pfam" id="PF14360"/>
    </source>
</evidence>
<dbReference type="PANTHER" id="PTHR21290:SF25">
    <property type="entry name" value="SPHINGOMYELIN SYNTHASE-RELATED PROTEIN 1"/>
    <property type="match status" value="1"/>
</dbReference>
<keyword evidence="3" id="KW-0808">Transferase</keyword>
<dbReference type="InterPro" id="IPR045221">
    <property type="entry name" value="Sphingomyelin_synth-like"/>
</dbReference>
<dbReference type="PANTHER" id="PTHR21290">
    <property type="entry name" value="SPHINGOMYELIN SYNTHETASE"/>
    <property type="match status" value="1"/>
</dbReference>
<evidence type="ECO:0000256" key="9">
    <source>
        <dbReference type="SAM" id="Phobius"/>
    </source>
</evidence>
<comment type="caution">
    <text evidence="11">The sequence shown here is derived from an EMBL/GenBank/DDBJ whole genome shotgun (WGS) entry which is preliminary data.</text>
</comment>
<comment type="subcellular location">
    <subcellularLocation>
        <location evidence="1">Membrane</location>
        <topology evidence="1">Multi-pass membrane protein</topology>
    </subcellularLocation>
</comment>
<dbReference type="GO" id="GO:0005789">
    <property type="term" value="C:endoplasmic reticulum membrane"/>
    <property type="evidence" value="ECO:0007669"/>
    <property type="project" value="TreeGrafter"/>
</dbReference>
<feature type="transmembrane region" description="Helical" evidence="9">
    <location>
        <begin position="99"/>
        <end position="118"/>
    </location>
</feature>
<keyword evidence="12" id="KW-1185">Reference proteome</keyword>
<evidence type="ECO:0000256" key="2">
    <source>
        <dbReference type="ARBA" id="ARBA00005441"/>
    </source>
</evidence>
<feature type="transmembrane region" description="Helical" evidence="9">
    <location>
        <begin position="232"/>
        <end position="253"/>
    </location>
</feature>
<reference evidence="11" key="1">
    <citation type="submission" date="2023-08" db="EMBL/GenBank/DDBJ databases">
        <authorList>
            <person name="Chen Y."/>
            <person name="Shah S."/>
            <person name="Dougan E. K."/>
            <person name="Thang M."/>
            <person name="Chan C."/>
        </authorList>
    </citation>
    <scope>NUCLEOTIDE SEQUENCE</scope>
</reference>
<feature type="domain" description="Sphingomyelin synthase-like" evidence="10">
    <location>
        <begin position="188"/>
        <end position="275"/>
    </location>
</feature>
<keyword evidence="4 9" id="KW-0812">Transmembrane</keyword>